<dbReference type="AlphaFoldDB" id="A0A550CSP1"/>
<gene>
    <name evidence="1" type="ORF">BD626DRAFT_479904</name>
</gene>
<dbReference type="InterPro" id="IPR052922">
    <property type="entry name" value="Cytidylate_Kinase-2"/>
</dbReference>
<dbReference type="PANTHER" id="PTHR37816">
    <property type="entry name" value="YALI0E33011P"/>
    <property type="match status" value="1"/>
</dbReference>
<dbReference type="EMBL" id="VDMD01000002">
    <property type="protein sequence ID" value="TRM67811.1"/>
    <property type="molecule type" value="Genomic_DNA"/>
</dbReference>
<keyword evidence="2" id="KW-1185">Reference proteome</keyword>
<dbReference type="OrthoDB" id="65590at2759"/>
<evidence type="ECO:0000313" key="2">
    <source>
        <dbReference type="Proteomes" id="UP000320762"/>
    </source>
</evidence>
<dbReference type="CDD" id="cd02019">
    <property type="entry name" value="NK"/>
    <property type="match status" value="1"/>
</dbReference>
<accession>A0A550CSP1</accession>
<reference evidence="1 2" key="1">
    <citation type="journal article" date="2019" name="New Phytol.">
        <title>Comparative genomics reveals unique wood-decay strategies and fruiting body development in the Schizophyllaceae.</title>
        <authorList>
            <person name="Almasi E."/>
            <person name="Sahu N."/>
            <person name="Krizsan K."/>
            <person name="Balint B."/>
            <person name="Kovacs G.M."/>
            <person name="Kiss B."/>
            <person name="Cseklye J."/>
            <person name="Drula E."/>
            <person name="Henrissat B."/>
            <person name="Nagy I."/>
            <person name="Chovatia M."/>
            <person name="Adam C."/>
            <person name="LaButti K."/>
            <person name="Lipzen A."/>
            <person name="Riley R."/>
            <person name="Grigoriev I.V."/>
            <person name="Nagy L.G."/>
        </authorList>
    </citation>
    <scope>NUCLEOTIDE SEQUENCE [LARGE SCALE GENOMIC DNA]</scope>
    <source>
        <strain evidence="1 2">NL-1724</strain>
    </source>
</reference>
<protein>
    <submittedName>
        <fullName evidence="1">AAA domain-containing protein</fullName>
    </submittedName>
</protein>
<comment type="caution">
    <text evidence="1">The sequence shown here is derived from an EMBL/GenBank/DDBJ whole genome shotgun (WGS) entry which is preliminary data.</text>
</comment>
<sequence>MRTGTVERCGKLVISGLSRSSMSSATPPPPLLGDGKGTYKILVVGNSGSGKSTLARRLSPLFRIPHVPLDTVWWQPGWMNPTFEEFQDILRKILAENEEQGWVIDGNYDKHSGGLVRAAATDIIWLDPPLVLYFPRLFVRSIRRLLGCEEPCSPG</sequence>
<dbReference type="PANTHER" id="PTHR37816:SF1">
    <property type="entry name" value="TOXIN"/>
    <property type="match status" value="1"/>
</dbReference>
<feature type="non-terminal residue" evidence="1">
    <location>
        <position position="155"/>
    </location>
</feature>
<name>A0A550CSP1_9AGAR</name>
<proteinExistence type="predicted"/>
<dbReference type="InterPro" id="IPR027417">
    <property type="entry name" value="P-loop_NTPase"/>
</dbReference>
<dbReference type="Proteomes" id="UP000320762">
    <property type="component" value="Unassembled WGS sequence"/>
</dbReference>
<dbReference type="Gene3D" id="3.40.50.300">
    <property type="entry name" value="P-loop containing nucleotide triphosphate hydrolases"/>
    <property type="match status" value="1"/>
</dbReference>
<evidence type="ECO:0000313" key="1">
    <source>
        <dbReference type="EMBL" id="TRM67811.1"/>
    </source>
</evidence>
<dbReference type="SUPFAM" id="SSF52540">
    <property type="entry name" value="P-loop containing nucleoside triphosphate hydrolases"/>
    <property type="match status" value="1"/>
</dbReference>
<organism evidence="1 2">
    <name type="scientific">Schizophyllum amplum</name>
    <dbReference type="NCBI Taxonomy" id="97359"/>
    <lineage>
        <taxon>Eukaryota</taxon>
        <taxon>Fungi</taxon>
        <taxon>Dikarya</taxon>
        <taxon>Basidiomycota</taxon>
        <taxon>Agaricomycotina</taxon>
        <taxon>Agaricomycetes</taxon>
        <taxon>Agaricomycetidae</taxon>
        <taxon>Agaricales</taxon>
        <taxon>Schizophyllaceae</taxon>
        <taxon>Schizophyllum</taxon>
    </lineage>
</organism>